<keyword evidence="2" id="KW-0805">Transcription regulation</keyword>
<dbReference type="Proteomes" id="UP000484076">
    <property type="component" value="Unassembled WGS sequence"/>
</dbReference>
<dbReference type="Pfam" id="PF08281">
    <property type="entry name" value="Sigma70_r4_2"/>
    <property type="match status" value="1"/>
</dbReference>
<dbReference type="GO" id="GO:0003677">
    <property type="term" value="F:DNA binding"/>
    <property type="evidence" value="ECO:0007669"/>
    <property type="project" value="InterPro"/>
</dbReference>
<keyword evidence="3" id="KW-0731">Sigma factor</keyword>
<dbReference type="GO" id="GO:0016987">
    <property type="term" value="F:sigma factor activity"/>
    <property type="evidence" value="ECO:0007669"/>
    <property type="project" value="UniProtKB-KW"/>
</dbReference>
<evidence type="ECO:0000259" key="5">
    <source>
        <dbReference type="Pfam" id="PF04542"/>
    </source>
</evidence>
<dbReference type="RefSeq" id="WP_152828042.1">
    <property type="nucleotide sequence ID" value="NZ_WHUT02000010.1"/>
</dbReference>
<dbReference type="InterPro" id="IPR013249">
    <property type="entry name" value="RNA_pol_sigma70_r4_t2"/>
</dbReference>
<dbReference type="EMBL" id="WHUT02000010">
    <property type="protein sequence ID" value="NUB45963.1"/>
    <property type="molecule type" value="Genomic_DNA"/>
</dbReference>
<organism evidence="7 8">
    <name type="scientific">Fertoeibacter niger</name>
    <dbReference type="NCBI Taxonomy" id="2656921"/>
    <lineage>
        <taxon>Bacteria</taxon>
        <taxon>Pseudomonadati</taxon>
        <taxon>Pseudomonadota</taxon>
        <taxon>Alphaproteobacteria</taxon>
        <taxon>Rhodobacterales</taxon>
        <taxon>Paracoccaceae</taxon>
        <taxon>Fertoeibacter</taxon>
    </lineage>
</organism>
<name>A0A8X8GX74_9RHOB</name>
<keyword evidence="8" id="KW-1185">Reference proteome</keyword>
<comment type="similarity">
    <text evidence="1">Belongs to the sigma-70 factor family. ECF subfamily.</text>
</comment>
<dbReference type="NCBIfam" id="TIGR02937">
    <property type="entry name" value="sigma70-ECF"/>
    <property type="match status" value="1"/>
</dbReference>
<evidence type="ECO:0000256" key="4">
    <source>
        <dbReference type="ARBA" id="ARBA00023163"/>
    </source>
</evidence>
<comment type="caution">
    <text evidence="7">The sequence shown here is derived from an EMBL/GenBank/DDBJ whole genome shotgun (WGS) entry which is preliminary data.</text>
</comment>
<dbReference type="InterPro" id="IPR007627">
    <property type="entry name" value="RNA_pol_sigma70_r2"/>
</dbReference>
<dbReference type="PANTHER" id="PTHR43133:SF25">
    <property type="entry name" value="RNA POLYMERASE SIGMA FACTOR RFAY-RELATED"/>
    <property type="match status" value="1"/>
</dbReference>
<evidence type="ECO:0000313" key="7">
    <source>
        <dbReference type="EMBL" id="NUB45963.1"/>
    </source>
</evidence>
<dbReference type="CDD" id="cd06171">
    <property type="entry name" value="Sigma70_r4"/>
    <property type="match status" value="1"/>
</dbReference>
<dbReference type="InterPro" id="IPR036388">
    <property type="entry name" value="WH-like_DNA-bd_sf"/>
</dbReference>
<dbReference type="InterPro" id="IPR014284">
    <property type="entry name" value="RNA_pol_sigma-70_dom"/>
</dbReference>
<dbReference type="Gene3D" id="1.10.10.10">
    <property type="entry name" value="Winged helix-like DNA-binding domain superfamily/Winged helix DNA-binding domain"/>
    <property type="match status" value="1"/>
</dbReference>
<dbReference type="InterPro" id="IPR013324">
    <property type="entry name" value="RNA_pol_sigma_r3/r4-like"/>
</dbReference>
<dbReference type="PANTHER" id="PTHR43133">
    <property type="entry name" value="RNA POLYMERASE ECF-TYPE SIGMA FACTO"/>
    <property type="match status" value="1"/>
</dbReference>
<feature type="domain" description="RNA polymerase sigma-70 region 2" evidence="5">
    <location>
        <begin position="12"/>
        <end position="73"/>
    </location>
</feature>
<dbReference type="GO" id="GO:0006352">
    <property type="term" value="P:DNA-templated transcription initiation"/>
    <property type="evidence" value="ECO:0007669"/>
    <property type="project" value="InterPro"/>
</dbReference>
<feature type="domain" description="RNA polymerase sigma factor 70 region 4 type 2" evidence="6">
    <location>
        <begin position="105"/>
        <end position="156"/>
    </location>
</feature>
<evidence type="ECO:0000256" key="3">
    <source>
        <dbReference type="ARBA" id="ARBA00023082"/>
    </source>
</evidence>
<dbReference type="SUPFAM" id="SSF88659">
    <property type="entry name" value="Sigma3 and sigma4 domains of RNA polymerase sigma factors"/>
    <property type="match status" value="1"/>
</dbReference>
<evidence type="ECO:0000259" key="6">
    <source>
        <dbReference type="Pfam" id="PF08281"/>
    </source>
</evidence>
<reference evidence="7" key="1">
    <citation type="submission" date="2020-05" db="EMBL/GenBank/DDBJ databases">
        <title>Fertoebacter nigrum gen. nov., sp. nov., a new member of the family Rhodobacteraceae.</title>
        <authorList>
            <person name="Szuroczki S."/>
            <person name="Abbaszade G."/>
            <person name="Buni D."/>
            <person name="Schumann P."/>
            <person name="Toth E."/>
        </authorList>
    </citation>
    <scope>NUCLEOTIDE SEQUENCE</scope>
    <source>
        <strain evidence="7">RG-N-1a</strain>
    </source>
</reference>
<evidence type="ECO:0000313" key="8">
    <source>
        <dbReference type="Proteomes" id="UP000484076"/>
    </source>
</evidence>
<dbReference type="SUPFAM" id="SSF88946">
    <property type="entry name" value="Sigma2 domain of RNA polymerase sigma factors"/>
    <property type="match status" value="1"/>
</dbReference>
<dbReference type="Pfam" id="PF04542">
    <property type="entry name" value="Sigma70_r2"/>
    <property type="match status" value="1"/>
</dbReference>
<dbReference type="AlphaFoldDB" id="A0A8X8GX74"/>
<evidence type="ECO:0000256" key="2">
    <source>
        <dbReference type="ARBA" id="ARBA00023015"/>
    </source>
</evidence>
<dbReference type="InterPro" id="IPR039425">
    <property type="entry name" value="RNA_pol_sigma-70-like"/>
</dbReference>
<dbReference type="InterPro" id="IPR013325">
    <property type="entry name" value="RNA_pol_sigma_r2"/>
</dbReference>
<sequence length="163" mass="18215">MKDSFSKDLIALLPNLRRFALSLCRRPDLADDLVQITAERAFAARDRFDPATRLDAWLFRILRNAWIDHVRRVKTQGTTVDIADTPDAAVVDGVRNVEALLMLRQTEAAMAELPEDQREVLVLVCVEDLSYREAAEVIGVPIGTVMSRLSRGRLALAGKMGIK</sequence>
<protein>
    <submittedName>
        <fullName evidence="7">RNA polymerase sigma factor</fullName>
    </submittedName>
</protein>
<gene>
    <name evidence="7" type="ORF">GEU84_016315</name>
</gene>
<proteinExistence type="inferred from homology"/>
<evidence type="ECO:0000256" key="1">
    <source>
        <dbReference type="ARBA" id="ARBA00010641"/>
    </source>
</evidence>
<dbReference type="Gene3D" id="1.10.1740.10">
    <property type="match status" value="1"/>
</dbReference>
<accession>A0A8X8GX74</accession>
<keyword evidence="4" id="KW-0804">Transcription</keyword>